<sequence>MSTLARWTAALGGVVAIAATAAPANASFLQELGSPFPVGSQPYGVVTADFNRDGLPDVMALNGSTNFGTTILRRPAGGFQIEGTTTVAAGPAYGVVGDFNRDNVPDVAVAGYNAPGAVTVHLRVAGGFMSANGSPYSVAKAGAIAAADFNADGLLDLVASRYDADGLTVLLQQVNGSFVAEGNAPSTGLRPRYIAVGDFNGDTRPDVAVSNVVGDSLTVLLRRPVGQAGFDAAPGSPIAVGDGPVALVARDFTGDTRLDLAVVNSNNDNVSVLVGQGNGAFSPLPGSPFAVGDGPYGLAAADFNGDGLLDLATANNTSDNVSVLLRTTTGFNPEVGSPYPGADGPNQLATADFNVDGKPDLAITNDQSNNLTVLLNTTPAPTPPPTPPGPGPVPGPGPTPTPTAPSVNARLILTWTITKASVRLNSATLRDLPAGGSTVKVSCKACKVSQTIKAKKTTLSLPKLVDKRLKRGATFTVTISKPGWNGLTFTRKVKQYGRTKKALRKAVKAPFSETRKCVPLAAGAKC</sequence>
<feature type="compositionally biased region" description="Pro residues" evidence="2">
    <location>
        <begin position="380"/>
        <end position="403"/>
    </location>
</feature>
<dbReference type="SUPFAM" id="SSF69318">
    <property type="entry name" value="Integrin alpha N-terminal domain"/>
    <property type="match status" value="1"/>
</dbReference>
<keyword evidence="1 3" id="KW-0732">Signal</keyword>
<dbReference type="InterPro" id="IPR013517">
    <property type="entry name" value="FG-GAP"/>
</dbReference>
<accession>A0A9X3N9X6</accession>
<protein>
    <submittedName>
        <fullName evidence="4">VCBS repeat-containing protein</fullName>
    </submittedName>
</protein>
<evidence type="ECO:0000256" key="1">
    <source>
        <dbReference type="ARBA" id="ARBA00022729"/>
    </source>
</evidence>
<keyword evidence="5" id="KW-1185">Reference proteome</keyword>
<feature type="signal peptide" evidence="3">
    <location>
        <begin position="1"/>
        <end position="26"/>
    </location>
</feature>
<dbReference type="RefSeq" id="WP_270024529.1">
    <property type="nucleotide sequence ID" value="NZ_JAPDDP010000010.1"/>
</dbReference>
<dbReference type="PANTHER" id="PTHR46580:SF2">
    <property type="entry name" value="MAM DOMAIN-CONTAINING PROTEIN"/>
    <property type="match status" value="1"/>
</dbReference>
<dbReference type="Pfam" id="PF01839">
    <property type="entry name" value="FG-GAP"/>
    <property type="match status" value="1"/>
</dbReference>
<dbReference type="Pfam" id="PF13517">
    <property type="entry name" value="FG-GAP_3"/>
    <property type="match status" value="2"/>
</dbReference>
<proteinExistence type="predicted"/>
<feature type="region of interest" description="Disordered" evidence="2">
    <location>
        <begin position="375"/>
        <end position="406"/>
    </location>
</feature>
<dbReference type="EMBL" id="JAPDDP010000010">
    <property type="protein sequence ID" value="MDA0180221.1"/>
    <property type="molecule type" value="Genomic_DNA"/>
</dbReference>
<gene>
    <name evidence="4" type="ORF">OJ997_07940</name>
</gene>
<name>A0A9X3N9X6_9ACTN</name>
<feature type="chain" id="PRO_5040862486" evidence="3">
    <location>
        <begin position="27"/>
        <end position="526"/>
    </location>
</feature>
<dbReference type="Gene3D" id="2.130.10.130">
    <property type="entry name" value="Integrin alpha, N-terminal"/>
    <property type="match status" value="2"/>
</dbReference>
<dbReference type="Proteomes" id="UP001147653">
    <property type="component" value="Unassembled WGS sequence"/>
</dbReference>
<organism evidence="4 5">
    <name type="scientific">Solirubrobacter phytolaccae</name>
    <dbReference type="NCBI Taxonomy" id="1404360"/>
    <lineage>
        <taxon>Bacteria</taxon>
        <taxon>Bacillati</taxon>
        <taxon>Actinomycetota</taxon>
        <taxon>Thermoleophilia</taxon>
        <taxon>Solirubrobacterales</taxon>
        <taxon>Solirubrobacteraceae</taxon>
        <taxon>Solirubrobacter</taxon>
    </lineage>
</organism>
<evidence type="ECO:0000256" key="2">
    <source>
        <dbReference type="SAM" id="MobiDB-lite"/>
    </source>
</evidence>
<reference evidence="4" key="1">
    <citation type="submission" date="2022-10" db="EMBL/GenBank/DDBJ databases">
        <title>The WGS of Solirubrobacter phytolaccae KCTC 29190.</title>
        <authorList>
            <person name="Jiang Z."/>
        </authorList>
    </citation>
    <scope>NUCLEOTIDE SEQUENCE</scope>
    <source>
        <strain evidence="4">KCTC 29190</strain>
    </source>
</reference>
<evidence type="ECO:0000313" key="4">
    <source>
        <dbReference type="EMBL" id="MDA0180221.1"/>
    </source>
</evidence>
<evidence type="ECO:0000256" key="3">
    <source>
        <dbReference type="SAM" id="SignalP"/>
    </source>
</evidence>
<dbReference type="InterPro" id="IPR028994">
    <property type="entry name" value="Integrin_alpha_N"/>
</dbReference>
<evidence type="ECO:0000313" key="5">
    <source>
        <dbReference type="Proteomes" id="UP001147653"/>
    </source>
</evidence>
<dbReference type="PANTHER" id="PTHR46580">
    <property type="entry name" value="SENSOR KINASE-RELATED"/>
    <property type="match status" value="1"/>
</dbReference>
<dbReference type="AlphaFoldDB" id="A0A9X3N9X6"/>
<comment type="caution">
    <text evidence="4">The sequence shown here is derived from an EMBL/GenBank/DDBJ whole genome shotgun (WGS) entry which is preliminary data.</text>
</comment>